<dbReference type="Gene3D" id="4.10.60.10">
    <property type="entry name" value="Zinc finger, CCHC-type"/>
    <property type="match status" value="1"/>
</dbReference>
<evidence type="ECO:0000256" key="2">
    <source>
        <dbReference type="SAM" id="MobiDB-lite"/>
    </source>
</evidence>
<organism evidence="4 5">
    <name type="scientific">Aedes albopictus</name>
    <name type="common">Asian tiger mosquito</name>
    <name type="synonym">Stegomyia albopicta</name>
    <dbReference type="NCBI Taxonomy" id="7160"/>
    <lineage>
        <taxon>Eukaryota</taxon>
        <taxon>Metazoa</taxon>
        <taxon>Ecdysozoa</taxon>
        <taxon>Arthropoda</taxon>
        <taxon>Hexapoda</taxon>
        <taxon>Insecta</taxon>
        <taxon>Pterygota</taxon>
        <taxon>Neoptera</taxon>
        <taxon>Endopterygota</taxon>
        <taxon>Diptera</taxon>
        <taxon>Nematocera</taxon>
        <taxon>Culicoidea</taxon>
        <taxon>Culicidae</taxon>
        <taxon>Culicinae</taxon>
        <taxon>Aedini</taxon>
        <taxon>Aedes</taxon>
        <taxon>Stegomyia</taxon>
    </lineage>
</organism>
<dbReference type="InterPro" id="IPR001878">
    <property type="entry name" value="Znf_CCHC"/>
</dbReference>
<evidence type="ECO:0000313" key="4">
    <source>
        <dbReference type="EnsemblMetazoa" id="AALFPA23_009107.P12498"/>
    </source>
</evidence>
<evidence type="ECO:0000259" key="3">
    <source>
        <dbReference type="PROSITE" id="PS50158"/>
    </source>
</evidence>
<dbReference type="SUPFAM" id="SSF57756">
    <property type="entry name" value="Retrovirus zinc finger-like domains"/>
    <property type="match status" value="1"/>
</dbReference>
<dbReference type="Pfam" id="PF03564">
    <property type="entry name" value="DUF1759"/>
    <property type="match status" value="1"/>
</dbReference>
<dbReference type="EnsemblMetazoa" id="AALFPA23_009107.R12498">
    <property type="protein sequence ID" value="AALFPA23_009107.P12498"/>
    <property type="gene ID" value="AALFPA23_009107"/>
</dbReference>
<keyword evidence="1" id="KW-0479">Metal-binding</keyword>
<dbReference type="GeneID" id="134292046"/>
<feature type="compositionally biased region" description="Pro residues" evidence="2">
    <location>
        <begin position="464"/>
        <end position="474"/>
    </location>
</feature>
<dbReference type="InterPro" id="IPR036875">
    <property type="entry name" value="Znf_CCHC_sf"/>
</dbReference>
<keyword evidence="1" id="KW-0863">Zinc-finger</keyword>
<dbReference type="InterPro" id="IPR001969">
    <property type="entry name" value="Aspartic_peptidase_AS"/>
</dbReference>
<reference evidence="4" key="2">
    <citation type="submission" date="2025-05" db="UniProtKB">
        <authorList>
            <consortium name="EnsemblMetazoa"/>
        </authorList>
    </citation>
    <scope>IDENTIFICATION</scope>
    <source>
        <strain evidence="4">Foshan</strain>
    </source>
</reference>
<feature type="region of interest" description="Disordered" evidence="2">
    <location>
        <begin position="429"/>
        <end position="476"/>
    </location>
</feature>
<feature type="domain" description="CCHC-type" evidence="3">
    <location>
        <begin position="401"/>
        <end position="416"/>
    </location>
</feature>
<keyword evidence="5" id="KW-1185">Reference proteome</keyword>
<evidence type="ECO:0000313" key="5">
    <source>
        <dbReference type="Proteomes" id="UP000069940"/>
    </source>
</evidence>
<dbReference type="PROSITE" id="PS00141">
    <property type="entry name" value="ASP_PROTEASE"/>
    <property type="match status" value="1"/>
</dbReference>
<dbReference type="PANTHER" id="PTHR47331">
    <property type="entry name" value="PHD-TYPE DOMAIN-CONTAINING PROTEIN"/>
    <property type="match status" value="1"/>
</dbReference>
<name>A0ABM1YH77_AEDAL</name>
<feature type="region of interest" description="Disordered" evidence="2">
    <location>
        <begin position="1"/>
        <end position="22"/>
    </location>
</feature>
<sequence length="651" mass="72441">MAENEFLGFDETTEGASGGNTVVGTKQKVANLTSAVSDPETAAKLKSFVRQRDQVMNKVLRIYEDVNVQAPIDPSHLKVYAAKLHSAYDEYSKYHSEIIAIIPDDEVNAQENEYIRFENYFQHTSAAVEARILRTPVIQVAPPAQVVVHQQPLKAPIPTFDGEYTKWPKFKAMFQDVMAQSRDSDAIKLYHLDKALVGAAAGVLDAKTINDGNYAQAWTLLAERYENKRVIVETHIRGLLSLKKMTSESHRELRSLLDECINHVESLAYLKQQVSGVSELMVVYLLTAALDKSTRKQWEQTLKPGELPQYKSTIAFLKAQCQVLERCEAAYSQTATKPIPKQQSSAPKVTSQRSHPATTSSEVSNEKCDFCDAPHRNYQCNKLSTLNSAEKFEKVRSANICFNCLRKGHRSNACPSPKTCQKCHKRHHTQLHDDESNPKQESKTATVATEPKHDEPGQGQLSPVPAPQAVPPPETVTTACHLDNAHAPKTVLLLTAVVLVTDRNNQTQQCRVLLDSGSQANFITENMTNTLGMEKKRANVPISGINNVRRLARDKVEVQFQSRCSDFRATLECLVTPKVTGTIPTTDIDVTSWLLPDGIQLADPSFFRTDKVDMLIGAELFFALMKPGHITLDDGLPELRNSHLGWLVTGT</sequence>
<keyword evidence="1" id="KW-0862">Zinc</keyword>
<dbReference type="PROSITE" id="PS50158">
    <property type="entry name" value="ZF_CCHC"/>
    <property type="match status" value="1"/>
</dbReference>
<protein>
    <recommendedName>
        <fullName evidence="3">CCHC-type domain-containing protein</fullName>
    </recommendedName>
</protein>
<dbReference type="RefSeq" id="XP_062716695.1">
    <property type="nucleotide sequence ID" value="XM_062860711.1"/>
</dbReference>
<dbReference type="PANTHER" id="PTHR47331:SF4">
    <property type="entry name" value="PEPTIDASE S1 DOMAIN-CONTAINING PROTEIN"/>
    <property type="match status" value="1"/>
</dbReference>
<reference evidence="5" key="1">
    <citation type="journal article" date="2015" name="Proc. Natl. Acad. Sci. U.S.A.">
        <title>Genome sequence of the Asian Tiger mosquito, Aedes albopictus, reveals insights into its biology, genetics, and evolution.</title>
        <authorList>
            <person name="Chen X.G."/>
            <person name="Jiang X."/>
            <person name="Gu J."/>
            <person name="Xu M."/>
            <person name="Wu Y."/>
            <person name="Deng Y."/>
            <person name="Zhang C."/>
            <person name="Bonizzoni M."/>
            <person name="Dermauw W."/>
            <person name="Vontas J."/>
            <person name="Armbruster P."/>
            <person name="Huang X."/>
            <person name="Yang Y."/>
            <person name="Zhang H."/>
            <person name="He W."/>
            <person name="Peng H."/>
            <person name="Liu Y."/>
            <person name="Wu K."/>
            <person name="Chen J."/>
            <person name="Lirakis M."/>
            <person name="Topalis P."/>
            <person name="Van Leeuwen T."/>
            <person name="Hall A.B."/>
            <person name="Jiang X."/>
            <person name="Thorpe C."/>
            <person name="Mueller R.L."/>
            <person name="Sun C."/>
            <person name="Waterhouse R.M."/>
            <person name="Yan G."/>
            <person name="Tu Z.J."/>
            <person name="Fang X."/>
            <person name="James A.A."/>
        </authorList>
    </citation>
    <scope>NUCLEOTIDE SEQUENCE [LARGE SCALE GENOMIC DNA]</scope>
    <source>
        <strain evidence="5">Foshan</strain>
    </source>
</reference>
<feature type="region of interest" description="Disordered" evidence="2">
    <location>
        <begin position="336"/>
        <end position="362"/>
    </location>
</feature>
<dbReference type="Proteomes" id="UP000069940">
    <property type="component" value="Unassembled WGS sequence"/>
</dbReference>
<proteinExistence type="predicted"/>
<feature type="compositionally biased region" description="Basic and acidic residues" evidence="2">
    <location>
        <begin position="430"/>
        <end position="442"/>
    </location>
</feature>
<evidence type="ECO:0000256" key="1">
    <source>
        <dbReference type="PROSITE-ProRule" id="PRU00047"/>
    </source>
</evidence>
<dbReference type="InterPro" id="IPR005312">
    <property type="entry name" value="DUF1759"/>
</dbReference>
<accession>A0ABM1YH77</accession>